<dbReference type="OrthoDB" id="193023at2759"/>
<evidence type="ECO:0000256" key="1">
    <source>
        <dbReference type="SAM" id="MobiDB-lite"/>
    </source>
</evidence>
<dbReference type="EMBL" id="CAIIXF020000005">
    <property type="protein sequence ID" value="CAH1783823.1"/>
    <property type="molecule type" value="Genomic_DNA"/>
</dbReference>
<dbReference type="Proteomes" id="UP000749559">
    <property type="component" value="Unassembled WGS sequence"/>
</dbReference>
<feature type="region of interest" description="Disordered" evidence="1">
    <location>
        <begin position="1"/>
        <end position="58"/>
    </location>
</feature>
<reference evidence="2" key="1">
    <citation type="submission" date="2022-03" db="EMBL/GenBank/DDBJ databases">
        <authorList>
            <person name="Martin C."/>
        </authorList>
    </citation>
    <scope>NUCLEOTIDE SEQUENCE</scope>
</reference>
<gene>
    <name evidence="2" type="ORF">OFUS_LOCUS10115</name>
</gene>
<feature type="non-terminal residue" evidence="2">
    <location>
        <position position="1"/>
    </location>
</feature>
<comment type="caution">
    <text evidence="2">The sequence shown here is derived from an EMBL/GenBank/DDBJ whole genome shotgun (WGS) entry which is preliminary data.</text>
</comment>
<evidence type="ECO:0000313" key="3">
    <source>
        <dbReference type="Proteomes" id="UP000749559"/>
    </source>
</evidence>
<accession>A0A8J1T6V6</accession>
<name>A0A8J1T6V6_OWEFU</name>
<keyword evidence="3" id="KW-1185">Reference proteome</keyword>
<dbReference type="AlphaFoldDB" id="A0A8J1T6V6"/>
<evidence type="ECO:0000313" key="2">
    <source>
        <dbReference type="EMBL" id="CAH1783823.1"/>
    </source>
</evidence>
<feature type="compositionally biased region" description="Low complexity" evidence="1">
    <location>
        <begin position="36"/>
        <end position="49"/>
    </location>
</feature>
<proteinExistence type="predicted"/>
<sequence length="130" mass="14072">ALPTEEKPSVTPQPSQFSNNNTKDIPSTLKSESTYSQPVLSSKPKVPSSFNTQPSANNTEMIGADFTIPDASCPFLLLGQEEYSEHYSSVTHCRFSRSSNTVATSDADGVVNSSLNPEIATYRLPNQSIN</sequence>
<organism evidence="2 3">
    <name type="scientific">Owenia fusiformis</name>
    <name type="common">Polychaete worm</name>
    <dbReference type="NCBI Taxonomy" id="6347"/>
    <lineage>
        <taxon>Eukaryota</taxon>
        <taxon>Metazoa</taxon>
        <taxon>Spiralia</taxon>
        <taxon>Lophotrochozoa</taxon>
        <taxon>Annelida</taxon>
        <taxon>Polychaeta</taxon>
        <taxon>Sedentaria</taxon>
        <taxon>Canalipalpata</taxon>
        <taxon>Sabellida</taxon>
        <taxon>Oweniida</taxon>
        <taxon>Oweniidae</taxon>
        <taxon>Owenia</taxon>
    </lineage>
</organism>
<protein>
    <submittedName>
        <fullName evidence="2">Uncharacterized protein</fullName>
    </submittedName>
</protein>
<feature type="compositionally biased region" description="Polar residues" evidence="1">
    <location>
        <begin position="10"/>
        <end position="35"/>
    </location>
</feature>